<dbReference type="InterPro" id="IPR058379">
    <property type="entry name" value="DUF8066"/>
</dbReference>
<feature type="transmembrane region" description="Helical" evidence="1">
    <location>
        <begin position="6"/>
        <end position="29"/>
    </location>
</feature>
<comment type="caution">
    <text evidence="2">The sequence shown here is derived from an EMBL/GenBank/DDBJ whole genome shotgun (WGS) entry which is preliminary data.</text>
</comment>
<name>A0ABS0B344_9GAMM</name>
<organism evidence="2 3">
    <name type="scientific">Lysobacter niastensis</name>
    <dbReference type="NCBI Taxonomy" id="380629"/>
    <lineage>
        <taxon>Bacteria</taxon>
        <taxon>Pseudomonadati</taxon>
        <taxon>Pseudomonadota</taxon>
        <taxon>Gammaproteobacteria</taxon>
        <taxon>Lysobacterales</taxon>
        <taxon>Lysobacteraceae</taxon>
        <taxon>Lysobacter</taxon>
    </lineage>
</organism>
<keyword evidence="1" id="KW-0472">Membrane</keyword>
<evidence type="ECO:0000256" key="1">
    <source>
        <dbReference type="SAM" id="Phobius"/>
    </source>
</evidence>
<reference evidence="2 3" key="1">
    <citation type="submission" date="2020-11" db="EMBL/GenBank/DDBJ databases">
        <title>Draft Genome Sequence and Secondary Metabolite Biosynthetic Potential of the Lysobacter niastensis Type strain DSM 18481.</title>
        <authorList>
            <person name="Turrini P."/>
            <person name="Artuso I."/>
            <person name="Tescari M."/>
            <person name="Lugli G.A."/>
            <person name="Frangipani E."/>
            <person name="Ventura M."/>
            <person name="Visca P."/>
        </authorList>
    </citation>
    <scope>NUCLEOTIDE SEQUENCE [LARGE SCALE GENOMIC DNA]</scope>
    <source>
        <strain evidence="2 3">DSM 18481</strain>
    </source>
</reference>
<keyword evidence="3" id="KW-1185">Reference proteome</keyword>
<dbReference type="EMBL" id="JADLZT010000001">
    <property type="protein sequence ID" value="MBF6022900.1"/>
    <property type="molecule type" value="Genomic_DNA"/>
</dbReference>
<keyword evidence="1" id="KW-0812">Transmembrane</keyword>
<keyword evidence="1" id="KW-1133">Transmembrane helix</keyword>
<dbReference type="RefSeq" id="WP_194929473.1">
    <property type="nucleotide sequence ID" value="NZ_JADLZT010000001.1"/>
</dbReference>
<evidence type="ECO:0000313" key="2">
    <source>
        <dbReference type="EMBL" id="MBF6022900.1"/>
    </source>
</evidence>
<proteinExistence type="predicted"/>
<evidence type="ECO:0000313" key="3">
    <source>
        <dbReference type="Proteomes" id="UP001429984"/>
    </source>
</evidence>
<dbReference type="Pfam" id="PF26262">
    <property type="entry name" value="DUF8066"/>
    <property type="match status" value="1"/>
</dbReference>
<accession>A0ABS0B344</accession>
<evidence type="ECO:0008006" key="4">
    <source>
        <dbReference type="Google" id="ProtNLM"/>
    </source>
</evidence>
<gene>
    <name evidence="2" type="ORF">IU514_02545</name>
</gene>
<sequence length="53" mass="6023">MSHWFATIGYFALMLSVPILLIVLAIRIAKAQERSARALEEIARRLDPDNRQG</sequence>
<dbReference type="Proteomes" id="UP001429984">
    <property type="component" value="Unassembled WGS sequence"/>
</dbReference>
<protein>
    <recommendedName>
        <fullName evidence="4">Heme exporter protein D</fullName>
    </recommendedName>
</protein>